<dbReference type="InterPro" id="IPR002938">
    <property type="entry name" value="FAD-bd"/>
</dbReference>
<dbReference type="InterPro" id="IPR050493">
    <property type="entry name" value="FAD-dep_Monooxygenase_BioMet"/>
</dbReference>
<evidence type="ECO:0000256" key="4">
    <source>
        <dbReference type="SAM" id="Phobius"/>
    </source>
</evidence>
<gene>
    <name evidence="6" type="ORF">NYP18_00890</name>
</gene>
<dbReference type="Gene3D" id="3.50.50.60">
    <property type="entry name" value="FAD/NAD(P)-binding domain"/>
    <property type="match status" value="1"/>
</dbReference>
<dbReference type="SUPFAM" id="SSF51905">
    <property type="entry name" value="FAD/NAD(P)-binding domain"/>
    <property type="match status" value="1"/>
</dbReference>
<name>A0ABT2FSW1_9CORY</name>
<keyword evidence="4" id="KW-1133">Transmembrane helix</keyword>
<organism evidence="6 7">
    <name type="scientific">Corynebacterium lemuris</name>
    <dbReference type="NCBI Taxonomy" id="1859292"/>
    <lineage>
        <taxon>Bacteria</taxon>
        <taxon>Bacillati</taxon>
        <taxon>Actinomycetota</taxon>
        <taxon>Actinomycetes</taxon>
        <taxon>Mycobacteriales</taxon>
        <taxon>Corynebacteriaceae</taxon>
        <taxon>Corynebacterium</taxon>
    </lineage>
</organism>
<feature type="region of interest" description="Disordered" evidence="3">
    <location>
        <begin position="355"/>
        <end position="375"/>
    </location>
</feature>
<protein>
    <submittedName>
        <fullName evidence="6">FAD-dependent monooxygenase</fullName>
    </submittedName>
</protein>
<feature type="domain" description="FAD-binding" evidence="5">
    <location>
        <begin position="10"/>
        <end position="350"/>
    </location>
</feature>
<dbReference type="PANTHER" id="PTHR13789">
    <property type="entry name" value="MONOOXYGENASE"/>
    <property type="match status" value="1"/>
</dbReference>
<proteinExistence type="predicted"/>
<evidence type="ECO:0000256" key="3">
    <source>
        <dbReference type="SAM" id="MobiDB-lite"/>
    </source>
</evidence>
<dbReference type="GO" id="GO:0004497">
    <property type="term" value="F:monooxygenase activity"/>
    <property type="evidence" value="ECO:0007669"/>
    <property type="project" value="UniProtKB-KW"/>
</dbReference>
<sequence length="403" mass="44304">MPTFENNRPVKVAIVGGGIGGLSAAVLLLQQGHDVTVFEQAPEIKEVGAGLVMAPNAVRLLRRMGALDRFTSTAVQLEQGWEFRRWDNGTVLSVENLDTRCQELYGEHTYVSHRADLLEAIGELFPPERLHLGSRVADVAQDADGVTLTMEDGTIHTAEILIGADGVHSVVRQHLVGTSPAEDSGMSAFRSLVPVDKAPEFARRPAQTLWIGPEHHLVHYPVSSGKYINLVAFAPAGAYTRESWTATVDLEEFQAEFTGWDPRLEELIANAERPGRWALLDRAPLKQWSYGRITLMGDAAHPMFPFFAQGAAQAIEDAAVLADSVTRFSDDLETALINYQDRRIERATRLQEASHARKDINHLPDGPEQQARDAALNEGDPLVKSGWIYSYDPAQDIETGVLA</sequence>
<keyword evidence="4" id="KW-0472">Membrane</keyword>
<dbReference type="Proteomes" id="UP001205965">
    <property type="component" value="Unassembled WGS sequence"/>
</dbReference>
<keyword evidence="4" id="KW-0812">Transmembrane</keyword>
<keyword evidence="7" id="KW-1185">Reference proteome</keyword>
<dbReference type="EMBL" id="JANWTC010000001">
    <property type="protein sequence ID" value="MCS5478211.1"/>
    <property type="molecule type" value="Genomic_DNA"/>
</dbReference>
<comment type="caution">
    <text evidence="6">The sequence shown here is derived from an EMBL/GenBank/DDBJ whole genome shotgun (WGS) entry which is preliminary data.</text>
</comment>
<evidence type="ECO:0000256" key="1">
    <source>
        <dbReference type="ARBA" id="ARBA00023002"/>
    </source>
</evidence>
<evidence type="ECO:0000256" key="2">
    <source>
        <dbReference type="ARBA" id="ARBA00023033"/>
    </source>
</evidence>
<keyword evidence="1" id="KW-0560">Oxidoreductase</keyword>
<dbReference type="Pfam" id="PF01494">
    <property type="entry name" value="FAD_binding_3"/>
    <property type="match status" value="1"/>
</dbReference>
<dbReference type="InterPro" id="IPR036188">
    <property type="entry name" value="FAD/NAD-bd_sf"/>
</dbReference>
<accession>A0ABT2FSW1</accession>
<dbReference type="SUPFAM" id="SSF54373">
    <property type="entry name" value="FAD-linked reductases, C-terminal domain"/>
    <property type="match status" value="1"/>
</dbReference>
<evidence type="ECO:0000313" key="7">
    <source>
        <dbReference type="Proteomes" id="UP001205965"/>
    </source>
</evidence>
<feature type="transmembrane region" description="Helical" evidence="4">
    <location>
        <begin position="12"/>
        <end position="29"/>
    </location>
</feature>
<dbReference type="PANTHER" id="PTHR13789:SF309">
    <property type="entry name" value="PUTATIVE (AFU_ORTHOLOGUE AFUA_6G14510)-RELATED"/>
    <property type="match status" value="1"/>
</dbReference>
<keyword evidence="2 6" id="KW-0503">Monooxygenase</keyword>
<reference evidence="6 7" key="1">
    <citation type="submission" date="2022-08" db="EMBL/GenBank/DDBJ databases">
        <title>YIM 101645 draft genome.</title>
        <authorList>
            <person name="Chen X."/>
        </authorList>
    </citation>
    <scope>NUCLEOTIDE SEQUENCE [LARGE SCALE GENOMIC DNA]</scope>
    <source>
        <strain evidence="6 7">YIM 101645</strain>
    </source>
</reference>
<dbReference type="RefSeq" id="WP_259426253.1">
    <property type="nucleotide sequence ID" value="NZ_JANWTC010000001.1"/>
</dbReference>
<evidence type="ECO:0000313" key="6">
    <source>
        <dbReference type="EMBL" id="MCS5478211.1"/>
    </source>
</evidence>
<dbReference type="PRINTS" id="PR00420">
    <property type="entry name" value="RNGMNOXGNASE"/>
</dbReference>
<evidence type="ECO:0000259" key="5">
    <source>
        <dbReference type="Pfam" id="PF01494"/>
    </source>
</evidence>